<feature type="transmembrane region" description="Helical" evidence="13">
    <location>
        <begin position="37"/>
        <end position="56"/>
    </location>
</feature>
<dbReference type="CDD" id="cd00082">
    <property type="entry name" value="HisKA"/>
    <property type="match status" value="1"/>
</dbReference>
<dbReference type="InterPro" id="IPR003594">
    <property type="entry name" value="HATPase_dom"/>
</dbReference>
<keyword evidence="6 13" id="KW-0812">Transmembrane</keyword>
<dbReference type="InterPro" id="IPR004358">
    <property type="entry name" value="Sig_transdc_His_kin-like_C"/>
</dbReference>
<evidence type="ECO:0000313" key="16">
    <source>
        <dbReference type="Proteomes" id="UP000287766"/>
    </source>
</evidence>
<dbReference type="RefSeq" id="WP_169929932.1">
    <property type="nucleotide sequence ID" value="NZ_PIPR01000001.1"/>
</dbReference>
<feature type="domain" description="Histidine kinase" evidence="14">
    <location>
        <begin position="131"/>
        <end position="343"/>
    </location>
</feature>
<feature type="transmembrane region" description="Helical" evidence="13">
    <location>
        <begin position="12"/>
        <end position="31"/>
    </location>
</feature>
<evidence type="ECO:0000256" key="1">
    <source>
        <dbReference type="ARBA" id="ARBA00000085"/>
    </source>
</evidence>
<protein>
    <recommendedName>
        <fullName evidence="3">histidine kinase</fullName>
        <ecNumber evidence="3">2.7.13.3</ecNumber>
    </recommendedName>
</protein>
<dbReference type="PROSITE" id="PS50109">
    <property type="entry name" value="HIS_KIN"/>
    <property type="match status" value="1"/>
</dbReference>
<dbReference type="InterPro" id="IPR036097">
    <property type="entry name" value="HisK_dim/P_sf"/>
</dbReference>
<dbReference type="PRINTS" id="PR00344">
    <property type="entry name" value="BCTRLSENSOR"/>
</dbReference>
<dbReference type="InterPro" id="IPR003661">
    <property type="entry name" value="HisK_dim/P_dom"/>
</dbReference>
<evidence type="ECO:0000256" key="4">
    <source>
        <dbReference type="ARBA" id="ARBA00022553"/>
    </source>
</evidence>
<comment type="caution">
    <text evidence="15">The sequence shown here is derived from an EMBL/GenBank/DDBJ whole genome shotgun (WGS) entry which is preliminary data.</text>
</comment>
<dbReference type="GO" id="GO:0005524">
    <property type="term" value="F:ATP binding"/>
    <property type="evidence" value="ECO:0007669"/>
    <property type="project" value="UniProtKB-KW"/>
</dbReference>
<evidence type="ECO:0000256" key="10">
    <source>
        <dbReference type="ARBA" id="ARBA00022989"/>
    </source>
</evidence>
<dbReference type="Pfam" id="PF00512">
    <property type="entry name" value="HisKA"/>
    <property type="match status" value="1"/>
</dbReference>
<evidence type="ECO:0000256" key="8">
    <source>
        <dbReference type="ARBA" id="ARBA00022777"/>
    </source>
</evidence>
<accession>A0A7Z6ZTW5</accession>
<dbReference type="Pfam" id="PF02518">
    <property type="entry name" value="HATPase_c"/>
    <property type="match status" value="1"/>
</dbReference>
<comment type="catalytic activity">
    <reaction evidence="1">
        <text>ATP + protein L-histidine = ADP + protein N-phospho-L-histidine.</text>
        <dbReference type="EC" id="2.7.13.3"/>
    </reaction>
</comment>
<evidence type="ECO:0000256" key="2">
    <source>
        <dbReference type="ARBA" id="ARBA00004141"/>
    </source>
</evidence>
<keyword evidence="11" id="KW-0902">Two-component regulatory system</keyword>
<feature type="transmembrane region" description="Helical" evidence="13">
    <location>
        <begin position="92"/>
        <end position="109"/>
    </location>
</feature>
<evidence type="ECO:0000256" key="12">
    <source>
        <dbReference type="ARBA" id="ARBA00023136"/>
    </source>
</evidence>
<sequence length="345" mass="38176">MNKLTLLRTLKSRDLILACLIIAAFISAAIFLEQWLVPAAGTALILLGGVIVTTLLTRPIIGYIAAVVGALAFNILFTAPRYSLHMQEVDEIATLAVFMIIALGSVNLVSRIQQQDSALADAQLRAQLLLSLSHDIKTPLTSVLGNLTTFQSYQQRLTQPERDELIDGAIAEAERLQQYIQNLLQATRLEYGVINLETKPTDLVELCRDVVLRFEQSDRFELNYTVDRINIDAQKPLLEQALFNLFDNALRYSPAGSTVVIETKVTASDQQVRIINHNSEKDLQVIQQSFQPFANQSSNDTKLAGTGLGLAVAASIIKAHSAQLEVRRTQSSTEFTIRFPLTVTR</sequence>
<evidence type="ECO:0000256" key="7">
    <source>
        <dbReference type="ARBA" id="ARBA00022741"/>
    </source>
</evidence>
<keyword evidence="8" id="KW-0418">Kinase</keyword>
<keyword evidence="12 13" id="KW-0472">Membrane</keyword>
<dbReference type="InterPro" id="IPR036890">
    <property type="entry name" value="HATPase_C_sf"/>
</dbReference>
<keyword evidence="7" id="KW-0547">Nucleotide-binding</keyword>
<feature type="transmembrane region" description="Helical" evidence="13">
    <location>
        <begin position="63"/>
        <end position="80"/>
    </location>
</feature>
<evidence type="ECO:0000256" key="9">
    <source>
        <dbReference type="ARBA" id="ARBA00022840"/>
    </source>
</evidence>
<dbReference type="SUPFAM" id="SSF55874">
    <property type="entry name" value="ATPase domain of HSP90 chaperone/DNA topoisomerase II/histidine kinase"/>
    <property type="match status" value="1"/>
</dbReference>
<dbReference type="InterPro" id="IPR052023">
    <property type="entry name" value="Histidine_kinase_KdpD"/>
</dbReference>
<keyword evidence="16" id="KW-1185">Reference proteome</keyword>
<dbReference type="Pfam" id="PF13493">
    <property type="entry name" value="DUF4118"/>
    <property type="match status" value="1"/>
</dbReference>
<dbReference type="Gene3D" id="3.30.565.10">
    <property type="entry name" value="Histidine kinase-like ATPase, C-terminal domain"/>
    <property type="match status" value="1"/>
</dbReference>
<keyword evidence="10 13" id="KW-1133">Transmembrane helix</keyword>
<keyword evidence="4" id="KW-0597">Phosphoprotein</keyword>
<name>A0A7Z6ZTW5_9GAMM</name>
<gene>
    <name evidence="15" type="ORF">CWE22_03165</name>
</gene>
<dbReference type="InterPro" id="IPR025201">
    <property type="entry name" value="KdpD_TM"/>
</dbReference>
<dbReference type="EMBL" id="PIPR01000001">
    <property type="protein sequence ID" value="RUO41201.1"/>
    <property type="molecule type" value="Genomic_DNA"/>
</dbReference>
<dbReference type="Proteomes" id="UP000287766">
    <property type="component" value="Unassembled WGS sequence"/>
</dbReference>
<evidence type="ECO:0000256" key="3">
    <source>
        <dbReference type="ARBA" id="ARBA00012438"/>
    </source>
</evidence>
<dbReference type="InterPro" id="IPR038318">
    <property type="entry name" value="KdpD_sf"/>
</dbReference>
<dbReference type="Gene3D" id="1.10.287.130">
    <property type="match status" value="1"/>
</dbReference>
<evidence type="ECO:0000256" key="11">
    <source>
        <dbReference type="ARBA" id="ARBA00023012"/>
    </source>
</evidence>
<evidence type="ECO:0000313" key="15">
    <source>
        <dbReference type="EMBL" id="RUO41201.1"/>
    </source>
</evidence>
<keyword evidence="5" id="KW-0808">Transferase</keyword>
<organism evidence="15 16">
    <name type="scientific">Pseudidiomarina aestuarii</name>
    <dbReference type="NCBI Taxonomy" id="624146"/>
    <lineage>
        <taxon>Bacteria</taxon>
        <taxon>Pseudomonadati</taxon>
        <taxon>Pseudomonadota</taxon>
        <taxon>Gammaproteobacteria</taxon>
        <taxon>Alteromonadales</taxon>
        <taxon>Idiomarinaceae</taxon>
        <taxon>Pseudidiomarina</taxon>
    </lineage>
</organism>
<evidence type="ECO:0000259" key="14">
    <source>
        <dbReference type="PROSITE" id="PS50109"/>
    </source>
</evidence>
<reference evidence="16" key="1">
    <citation type="journal article" date="2018" name="Front. Microbiol.">
        <title>Genome-Based Analysis Reveals the Taxonomy and Diversity of the Family Idiomarinaceae.</title>
        <authorList>
            <person name="Liu Y."/>
            <person name="Lai Q."/>
            <person name="Shao Z."/>
        </authorList>
    </citation>
    <scope>NUCLEOTIDE SEQUENCE [LARGE SCALE GENOMIC DNA]</scope>
    <source>
        <strain evidence="16">KYW314</strain>
    </source>
</reference>
<dbReference type="PANTHER" id="PTHR45569">
    <property type="entry name" value="SENSOR PROTEIN KDPD"/>
    <property type="match status" value="1"/>
</dbReference>
<dbReference type="EC" id="2.7.13.3" evidence="3"/>
<evidence type="ECO:0000256" key="6">
    <source>
        <dbReference type="ARBA" id="ARBA00022692"/>
    </source>
</evidence>
<dbReference type="AlphaFoldDB" id="A0A7Z6ZTW5"/>
<comment type="subcellular location">
    <subcellularLocation>
        <location evidence="2">Membrane</location>
        <topology evidence="2">Multi-pass membrane protein</topology>
    </subcellularLocation>
</comment>
<dbReference type="GO" id="GO:0005886">
    <property type="term" value="C:plasma membrane"/>
    <property type="evidence" value="ECO:0007669"/>
    <property type="project" value="TreeGrafter"/>
</dbReference>
<keyword evidence="9" id="KW-0067">ATP-binding</keyword>
<dbReference type="SUPFAM" id="SSF47384">
    <property type="entry name" value="Homodimeric domain of signal transducing histidine kinase"/>
    <property type="match status" value="1"/>
</dbReference>
<evidence type="ECO:0000256" key="13">
    <source>
        <dbReference type="SAM" id="Phobius"/>
    </source>
</evidence>
<dbReference type="SMART" id="SM00388">
    <property type="entry name" value="HisKA"/>
    <property type="match status" value="1"/>
</dbReference>
<proteinExistence type="predicted"/>
<dbReference type="GO" id="GO:0000155">
    <property type="term" value="F:phosphorelay sensor kinase activity"/>
    <property type="evidence" value="ECO:0007669"/>
    <property type="project" value="InterPro"/>
</dbReference>
<dbReference type="PANTHER" id="PTHR45569:SF1">
    <property type="entry name" value="SENSOR PROTEIN KDPD"/>
    <property type="match status" value="1"/>
</dbReference>
<dbReference type="Gene3D" id="1.20.120.620">
    <property type="entry name" value="Backbone structure of the membrane domain of e. Coli histidine kinase receptor kdpd"/>
    <property type="match status" value="1"/>
</dbReference>
<evidence type="ECO:0000256" key="5">
    <source>
        <dbReference type="ARBA" id="ARBA00022679"/>
    </source>
</evidence>
<dbReference type="SMART" id="SM00387">
    <property type="entry name" value="HATPase_c"/>
    <property type="match status" value="1"/>
</dbReference>
<dbReference type="InterPro" id="IPR005467">
    <property type="entry name" value="His_kinase_dom"/>
</dbReference>